<dbReference type="EMBL" id="CP077062">
    <property type="protein sequence ID" value="QWZ06767.1"/>
    <property type="molecule type" value="Genomic_DNA"/>
</dbReference>
<dbReference type="NCBIfam" id="TIGR03089">
    <property type="entry name" value="TIGR03089 family protein"/>
    <property type="match status" value="1"/>
</dbReference>
<keyword evidence="3" id="KW-1185">Reference proteome</keyword>
<sequence>MRAWPPPSPPTFPAALAALLRSDPSRPLVTFYDDATGERIELSVTTYANWVAKTAGLATDELDAERGGLVLVDLPTHWQGAVWLGAAWSVGLTVTDDPALAGRADLVVCGPDRVAAYASLAERVPVVALSLRPLGGRFAEPLPAGVTDYGAVVLAQPDVFVAYDPPTGDDVAWRDAEGTSTQADLLAGAAGVVTAGGRLLTDVNPCTRAGLATVLGPLVAGAGVAWVRHPDGSGWDRRAEQERATDLLRRAD</sequence>
<dbReference type="RefSeq" id="WP_216937955.1">
    <property type="nucleotide sequence ID" value="NZ_CP077062.1"/>
</dbReference>
<dbReference type="InterPro" id="IPR017523">
    <property type="entry name" value="Rv3268"/>
</dbReference>
<protein>
    <submittedName>
        <fullName evidence="2">TIGR03089 family protein</fullName>
    </submittedName>
</protein>
<evidence type="ECO:0000256" key="1">
    <source>
        <dbReference type="SAM" id="MobiDB-lite"/>
    </source>
</evidence>
<organism evidence="2 3">
    <name type="scientific">Nocardioides panacis</name>
    <dbReference type="NCBI Taxonomy" id="2849501"/>
    <lineage>
        <taxon>Bacteria</taxon>
        <taxon>Bacillati</taxon>
        <taxon>Actinomycetota</taxon>
        <taxon>Actinomycetes</taxon>
        <taxon>Propionibacteriales</taxon>
        <taxon>Nocardioidaceae</taxon>
        <taxon>Nocardioides</taxon>
    </lineage>
</organism>
<reference evidence="2" key="1">
    <citation type="submission" date="2021-06" db="EMBL/GenBank/DDBJ databases">
        <title>Complete genome sequence of Nocardioides sp. G188.</title>
        <authorList>
            <person name="Im W.-T."/>
        </authorList>
    </citation>
    <scope>NUCLEOTIDE SEQUENCE</scope>
    <source>
        <strain evidence="2">G188</strain>
    </source>
</reference>
<gene>
    <name evidence="2" type="ORF">KRR39_14620</name>
</gene>
<name>A0A975SVN9_9ACTN</name>
<proteinExistence type="predicted"/>
<dbReference type="AlphaFoldDB" id="A0A975SVN9"/>
<accession>A0A975SVN9</accession>
<evidence type="ECO:0000313" key="2">
    <source>
        <dbReference type="EMBL" id="QWZ06767.1"/>
    </source>
</evidence>
<feature type="region of interest" description="Disordered" evidence="1">
    <location>
        <begin position="231"/>
        <end position="252"/>
    </location>
</feature>
<dbReference type="KEGG" id="nps:KRR39_14620"/>
<dbReference type="Proteomes" id="UP000683575">
    <property type="component" value="Chromosome"/>
</dbReference>
<evidence type="ECO:0000313" key="3">
    <source>
        <dbReference type="Proteomes" id="UP000683575"/>
    </source>
</evidence>